<keyword evidence="4" id="KW-1185">Reference proteome</keyword>
<keyword evidence="1" id="KW-0812">Transmembrane</keyword>
<dbReference type="Gene3D" id="3.40.50.300">
    <property type="entry name" value="P-loop containing nucleotide triphosphate hydrolases"/>
    <property type="match status" value="1"/>
</dbReference>
<dbReference type="InterPro" id="IPR003593">
    <property type="entry name" value="AAA+_ATPase"/>
</dbReference>
<evidence type="ECO:0000313" key="3">
    <source>
        <dbReference type="EMBL" id="MBB5626116.1"/>
    </source>
</evidence>
<accession>A0A7W8Z289</accession>
<feature type="transmembrane region" description="Helical" evidence="1">
    <location>
        <begin position="536"/>
        <end position="560"/>
    </location>
</feature>
<reference evidence="3 4" key="1">
    <citation type="submission" date="2020-08" db="EMBL/GenBank/DDBJ databases">
        <title>Sequencing the genomes of 1000 actinobacteria strains.</title>
        <authorList>
            <person name="Klenk H.-P."/>
        </authorList>
    </citation>
    <scope>NUCLEOTIDE SEQUENCE [LARGE SCALE GENOMIC DNA]</scope>
    <source>
        <strain evidence="3 4">DSM 45790</strain>
    </source>
</reference>
<dbReference type="SMART" id="SM00382">
    <property type="entry name" value="AAA"/>
    <property type="match status" value="2"/>
</dbReference>
<comment type="caution">
    <text evidence="3">The sequence shown here is derived from an EMBL/GenBank/DDBJ whole genome shotgun (WGS) entry which is preliminary data.</text>
</comment>
<protein>
    <submittedName>
        <fullName evidence="3">tRNA A37 threonylcarbamoyladenosine biosynthesis protein TsaE</fullName>
    </submittedName>
</protein>
<organism evidence="3 4">
    <name type="scientific">Sphaerisporangium krabiense</name>
    <dbReference type="NCBI Taxonomy" id="763782"/>
    <lineage>
        <taxon>Bacteria</taxon>
        <taxon>Bacillati</taxon>
        <taxon>Actinomycetota</taxon>
        <taxon>Actinomycetes</taxon>
        <taxon>Streptosporangiales</taxon>
        <taxon>Streptosporangiaceae</taxon>
        <taxon>Sphaerisporangium</taxon>
    </lineage>
</organism>
<dbReference type="PANTHER" id="PTHR46844:SF1">
    <property type="entry name" value="SLR5058 PROTEIN"/>
    <property type="match status" value="1"/>
</dbReference>
<keyword evidence="1" id="KW-0472">Membrane</keyword>
<dbReference type="PROSITE" id="PS50837">
    <property type="entry name" value="NACHT"/>
    <property type="match status" value="1"/>
</dbReference>
<sequence>MTTPRNPFSAHGTSSMEEHVMDSALLAWTSTTPTAGLPAARRLARLVDRYLSDAGRRGSAVFLHGDHGSGKTHAVRYALSRHLADGNGAIRLYAKAETVDLLSVYQRLMSQLSRPLLRELTVRFRGVLAVDRAKGTPEESVLIDAARRDPEQVPALYREMLVEPGAVLEAQADHLARVADDGADFERALDALLDPNLEQAAYDWLVGRDIALATASRLGVEGPILDSARCRFGLQLLAAMCSVVGRPLIIVIDQCERLILRHGGRPHTANLGLLHSLVERVPAERGMLILIGSESAWDALPPDLAQRFGPFVLATSALTLAEAEKLLGVYFAAAPGVPRLDREAIAHLLQVSGGNHRRLLQLCWEMYNRTGATGGPELTPATRDSAGPAVEAELRGAGLEYTRQEGRDGIVEYTVAGRAGSGFLVKVVEALFDAPSARAALGPDAPPAHTIVVVLNYASPEAVGALDAVVDAVVVFRGPEDRARLARALPRAVPTADEAKPRRTRRLGFLSGATVGLVASLGVGALANFMSSSSSAIARLGIIVGLLAAALGAEQALLWVGRYRRTRRYFTRLRASLSYVENYGLITQGEFALESSQVFVDVRLRRLAGPLDPEVAATDAPATHEVSLRDLVVRRRSGVIVVLGGPGSGKTTLLRQIVLDLIRPRVSGLPRGRLPMLLSLRDQAPMILRHDAPSLPALMASAGDLDRELCERHLSRDRAVLLFDGLDEVAEEEDRRRLVDWISGQVARYPGNLFVLTSRPAGYASNPLPSAEVVGTRPWDADEMSAFLRRWYRAVEIRAHDRSGREVLARADAAADGLITRLLAAPSLATLAASPLLLTMIANVHRYRAALPGSRAALYAEMCALLLYRRQEGKNLGDPTGLRGSQKEQVIQSLALHMMRERLASVSAGVAAAVIRRPLDRVSGAEIGAEDFLREMGRAGLLLEPAPDVYTFAHFTLQEYLAAAAIRQDPALVHLLLDGVDDPWWRETTLIWAASGDATPVIERCMAVATVPALSLAFACADEASQVEPAVRTRLGELLTSEVSDDPERRRLLSAVLVDRELGERIRLDEGTVLCLRPVSRRLYRRFVDEHTRQGRHFADPEPGGGAATGMWSTDAQRFVGWVNALSDASPRFRLPTRREVSSVVDSVIAQLVGNATIWMTYDVNRPALWGARGTPWPYGPGPDLGATLGDLLLPHLRPLWEGTSHLSPTPLDAALRTVIAAWTAETPGTATPASFGEFAESRLREALGRERPAEDPVAVLETLDAPGEPAVASALKLIRPVLDRSVPFSEERVALAVADLLPLSLSVPSRTPAARDLARVIVALVTLVQRHRGGFQPNEVLLLAVSEAADGQR</sequence>
<evidence type="ECO:0000313" key="4">
    <source>
        <dbReference type="Proteomes" id="UP000588112"/>
    </source>
</evidence>
<name>A0A7W8Z289_9ACTN</name>
<dbReference type="PANTHER" id="PTHR46844">
    <property type="entry name" value="SLR5058 PROTEIN"/>
    <property type="match status" value="1"/>
</dbReference>
<dbReference type="InterPro" id="IPR027417">
    <property type="entry name" value="P-loop_NTPase"/>
</dbReference>
<dbReference type="SUPFAM" id="SSF52540">
    <property type="entry name" value="P-loop containing nucleoside triphosphate hydrolases"/>
    <property type="match status" value="2"/>
</dbReference>
<evidence type="ECO:0000256" key="1">
    <source>
        <dbReference type="SAM" id="Phobius"/>
    </source>
</evidence>
<feature type="transmembrane region" description="Helical" evidence="1">
    <location>
        <begin position="507"/>
        <end position="530"/>
    </location>
</feature>
<dbReference type="Proteomes" id="UP000588112">
    <property type="component" value="Unassembled WGS sequence"/>
</dbReference>
<feature type="domain" description="NACHT" evidence="2">
    <location>
        <begin position="638"/>
        <end position="760"/>
    </location>
</feature>
<keyword evidence="1" id="KW-1133">Transmembrane helix</keyword>
<dbReference type="RefSeq" id="WP_184609841.1">
    <property type="nucleotide sequence ID" value="NZ_BOOS01000082.1"/>
</dbReference>
<dbReference type="InterPro" id="IPR007111">
    <property type="entry name" value="NACHT_NTPase"/>
</dbReference>
<dbReference type="Pfam" id="PF05729">
    <property type="entry name" value="NACHT"/>
    <property type="match status" value="1"/>
</dbReference>
<dbReference type="EMBL" id="JACHBR010000001">
    <property type="protein sequence ID" value="MBB5626116.1"/>
    <property type="molecule type" value="Genomic_DNA"/>
</dbReference>
<evidence type="ECO:0000259" key="2">
    <source>
        <dbReference type="PROSITE" id="PS50837"/>
    </source>
</evidence>
<gene>
    <name evidence="3" type="ORF">BJ981_001815</name>
</gene>
<proteinExistence type="predicted"/>